<gene>
    <name evidence="1" type="ORF">QFC21_005050</name>
</gene>
<accession>A0ACC2VCY5</accession>
<evidence type="ECO:0000313" key="1">
    <source>
        <dbReference type="EMBL" id="KAJ9096780.1"/>
    </source>
</evidence>
<dbReference type="EMBL" id="JASBWT010000018">
    <property type="protein sequence ID" value="KAJ9096780.1"/>
    <property type="molecule type" value="Genomic_DNA"/>
</dbReference>
<name>A0ACC2VCY5_9TREE</name>
<proteinExistence type="predicted"/>
<reference evidence="1" key="1">
    <citation type="submission" date="2023-04" db="EMBL/GenBank/DDBJ databases">
        <title>Draft Genome sequencing of Naganishia species isolated from polar environments using Oxford Nanopore Technology.</title>
        <authorList>
            <person name="Leo P."/>
            <person name="Venkateswaran K."/>
        </authorList>
    </citation>
    <scope>NUCLEOTIDE SEQUENCE</scope>
    <source>
        <strain evidence="1">MNA-CCFEE 5423</strain>
    </source>
</reference>
<comment type="caution">
    <text evidence="1">The sequence shown here is derived from an EMBL/GenBank/DDBJ whole genome shotgun (WGS) entry which is preliminary data.</text>
</comment>
<sequence length="796" mass="84848">MLTPAWRPFVLFAYILLWAPFATATPNPQPQDRHVSHLFTRATTTSNSSSSTSDNLLANVSFVGYDNFAYRDNVVAAQMVISANASAAKPSRLIVAFPQGNTGFLTYFIPSNGSASTPLQVVPDIKTFTSVTFPSVPATTNGTNQTGVTCDLSFNDDMSLGVTLIGSIRTVRDYTEGAGLTHEIFNYTLGAYNESSLQFVRKWINGSTVQYLTFVAKNNTRFAVTPSKNVTLPPTVSFERVNKSMNSSMTFSTTFNYTDMPMLAQGLDANSLFLSQVPAQGNASAALVKVLNALQGTNTSSNGNATYSNATSPAEVRQVSFLAYKDKFLAGGWRFLTYFGRDTLLTLRLLLPTLTSTASEAVLTGVMERLNGTGLIGDYASFANIQNNQSSLGAAPVYNYVMADADYLLLPSVSHYFLSTPQGANRSAAFLARNATLQNGTYGQLLLRNVDHILNMSSPFASNSSCRNLVAIRDPVVGNWRDSSAGLGFGKIPFDINTAFVPSALRAIIDLGNAGIIPANYSASASSMIGVWESAASPCFQVNISQDAAQARLNNYVRQANLSQALLSGGGTSNSSGGNVTFYAVSLNANGTAVEVLNSDLGFTLLYANNVSPGILQAVVDALQPYPKGLLTNVGMVVANAAYDSNTTNIKVFDNTAYHGAVVWSWQQALMAAGLAKQLDLCGKANGTNVDYPERSLANNIPTWCNTSLVTDLQSAQTRLWQSIGGSASGELIERDTLFSEVYTPLFSNTTNSFTIGDLGAISPTGTEGDAIQLWAYAFLAAVDPRSGRPVASGLA</sequence>
<organism evidence="1 2">
    <name type="scientific">Naganishia friedmannii</name>
    <dbReference type="NCBI Taxonomy" id="89922"/>
    <lineage>
        <taxon>Eukaryota</taxon>
        <taxon>Fungi</taxon>
        <taxon>Dikarya</taxon>
        <taxon>Basidiomycota</taxon>
        <taxon>Agaricomycotina</taxon>
        <taxon>Tremellomycetes</taxon>
        <taxon>Filobasidiales</taxon>
        <taxon>Filobasidiaceae</taxon>
        <taxon>Naganishia</taxon>
    </lineage>
</organism>
<protein>
    <submittedName>
        <fullName evidence="1">Uncharacterized protein</fullName>
    </submittedName>
</protein>
<keyword evidence="2" id="KW-1185">Reference proteome</keyword>
<dbReference type="Proteomes" id="UP001227268">
    <property type="component" value="Unassembled WGS sequence"/>
</dbReference>
<evidence type="ECO:0000313" key="2">
    <source>
        <dbReference type="Proteomes" id="UP001227268"/>
    </source>
</evidence>